<keyword evidence="2" id="KW-0456">Lyase</keyword>
<evidence type="ECO:0000313" key="5">
    <source>
        <dbReference type="Proteomes" id="UP000216164"/>
    </source>
</evidence>
<dbReference type="Pfam" id="PF01168">
    <property type="entry name" value="Ala_racemase_N"/>
    <property type="match status" value="1"/>
</dbReference>
<dbReference type="CDD" id="cd06818">
    <property type="entry name" value="PLPDE_III_cryptic_DSD"/>
    <property type="match status" value="1"/>
</dbReference>
<dbReference type="Gene3D" id="2.40.37.20">
    <property type="entry name" value="D-serine dehydratase-like domain"/>
    <property type="match status" value="1"/>
</dbReference>
<proteinExistence type="inferred from homology"/>
<dbReference type="InterPro" id="IPR026956">
    <property type="entry name" value="D-ser_dehydrat-like_dom"/>
</dbReference>
<evidence type="ECO:0000313" key="4">
    <source>
        <dbReference type="EMBL" id="OYQ09806.1"/>
    </source>
</evidence>
<dbReference type="PANTHER" id="PTHR28004">
    <property type="entry name" value="ZGC:162816-RELATED"/>
    <property type="match status" value="1"/>
</dbReference>
<evidence type="ECO:0000256" key="1">
    <source>
        <dbReference type="ARBA" id="ARBA00005323"/>
    </source>
</evidence>
<dbReference type="Gene3D" id="3.20.20.10">
    <property type="entry name" value="Alanine racemase"/>
    <property type="match status" value="1"/>
</dbReference>
<dbReference type="SMART" id="SM01119">
    <property type="entry name" value="D-ser_dehydrat"/>
    <property type="match status" value="1"/>
</dbReference>
<dbReference type="SUPFAM" id="SSF51419">
    <property type="entry name" value="PLP-binding barrel"/>
    <property type="match status" value="1"/>
</dbReference>
<comment type="caution">
    <text evidence="4">The sequence shown here is derived from an EMBL/GenBank/DDBJ whole genome shotgun (WGS) entry which is preliminary data.</text>
</comment>
<dbReference type="InterPro" id="IPR001608">
    <property type="entry name" value="Ala_racemase_N"/>
</dbReference>
<dbReference type="Proteomes" id="UP000216164">
    <property type="component" value="Unassembled WGS sequence"/>
</dbReference>
<gene>
    <name evidence="4" type="ORF">B7R77_23545</name>
</gene>
<dbReference type="PANTHER" id="PTHR28004:SF8">
    <property type="entry name" value="D-SERINE DEAMINASE"/>
    <property type="match status" value="1"/>
</dbReference>
<accession>A0AAP8D266</accession>
<name>A0AAP8D266_RALSL</name>
<comment type="similarity">
    <text evidence="1">Belongs to the DSD1 family.</text>
</comment>
<dbReference type="AlphaFoldDB" id="A0AAP8D266"/>
<organism evidence="4 5">
    <name type="scientific">Ralstonia solanacearum K60</name>
    <dbReference type="NCBI Taxonomy" id="1091042"/>
    <lineage>
        <taxon>Bacteria</taxon>
        <taxon>Pseudomonadati</taxon>
        <taxon>Pseudomonadota</taxon>
        <taxon>Betaproteobacteria</taxon>
        <taxon>Burkholderiales</taxon>
        <taxon>Burkholderiaceae</taxon>
        <taxon>Ralstonia</taxon>
        <taxon>Ralstonia solanacearum species complex</taxon>
    </lineage>
</organism>
<dbReference type="InterPro" id="IPR042208">
    <property type="entry name" value="D-ser_dehydrat-like_sf"/>
</dbReference>
<dbReference type="InterPro" id="IPR029066">
    <property type="entry name" value="PLP-binding_barrel"/>
</dbReference>
<protein>
    <submittedName>
        <fullName evidence="4">Amino acid deaminase</fullName>
    </submittedName>
</protein>
<feature type="domain" description="D-serine dehydratase-like" evidence="3">
    <location>
        <begin position="313"/>
        <end position="412"/>
    </location>
</feature>
<dbReference type="Pfam" id="PF14031">
    <property type="entry name" value="D-ser_dehydrat"/>
    <property type="match status" value="1"/>
</dbReference>
<reference evidence="4 5" key="1">
    <citation type="submission" date="2017-04" db="EMBL/GenBank/DDBJ databases">
        <title>Genome Announcement: Closed genomes of Ralstonia solanacearum strains K60, UW551, and UW700.</title>
        <authorList>
            <person name="Hayes M."/>
            <person name="Macintyre A.M."/>
            <person name="Allen C."/>
        </authorList>
    </citation>
    <scope>NUCLEOTIDE SEQUENCE [LARGE SCALE GENOMIC DNA]</scope>
    <source>
        <strain evidence="4 5">UW25</strain>
    </source>
</reference>
<evidence type="ECO:0000259" key="3">
    <source>
        <dbReference type="SMART" id="SM01119"/>
    </source>
</evidence>
<dbReference type="EMBL" id="NCTK01000002">
    <property type="protein sequence ID" value="OYQ09806.1"/>
    <property type="molecule type" value="Genomic_DNA"/>
</dbReference>
<dbReference type="RefSeq" id="WP_094395426.1">
    <property type="nucleotide sequence ID" value="NZ_NCTK01000002.1"/>
</dbReference>
<dbReference type="InterPro" id="IPR051466">
    <property type="entry name" value="D-amino_acid_metab_enzyme"/>
</dbReference>
<dbReference type="GO" id="GO:0016829">
    <property type="term" value="F:lyase activity"/>
    <property type="evidence" value="ECO:0007669"/>
    <property type="project" value="UniProtKB-KW"/>
</dbReference>
<evidence type="ECO:0000256" key="2">
    <source>
        <dbReference type="ARBA" id="ARBA00023239"/>
    </source>
</evidence>
<sequence>MNDTKYQGDPATLVNPLDKGLGALDAACTPEQVAAQRWNVLNEDLNLPAAVLSQSRLAHNLAWMQRFVGEYGAKLAPHGKTTMAPRLFQRQLAGGAWGITLATAHQTRIAYVHGVRRVLMANQLIGKRNMAILAELLADPSFEFFCLVDAADQVDQLAAFFGKAGRPIQVLIELGERGGRTGVRDDAQLQSVLEALARADGVVRLAGVEVYEGVLKEEGEIRAFLQRAVRVFGDLARAGRLQRTPPVLTGAGSAWYDVVAEEFARADIGRPFDLVLRPGCYLTHDVGIYKAAQAQINVRNPVAHRMRSSLLPALQVWAYVQSVPEPERAIVALGKRDAAFDAGFPLPVQRYRPGDASPTATPPHWEVTGMMDQHAYLRIAAGDDIKVGDMIAFDISHPCLTFDKWRQIPVIDDAYNVVDVVQTYF</sequence>